<dbReference type="AlphaFoldDB" id="A0AA86PYV6"/>
<gene>
    <name evidence="5" type="ORF">HINF_LOCUS28193</name>
    <name evidence="3" type="ORF">HINF_LOCUS34013</name>
    <name evidence="4" type="ORF">HINF_LOCUS64543</name>
    <name evidence="6" type="ORF">HINF_LOCUS71909</name>
</gene>
<evidence type="ECO:0000313" key="5">
    <source>
        <dbReference type="EMBL" id="CAL6021496.1"/>
    </source>
</evidence>
<dbReference type="Gene3D" id="3.90.79.10">
    <property type="entry name" value="Nucleoside Triphosphate Pyrophosphohydrolase"/>
    <property type="match status" value="1"/>
</dbReference>
<reference evidence="5 7" key="2">
    <citation type="submission" date="2024-07" db="EMBL/GenBank/DDBJ databases">
        <authorList>
            <person name="Akdeniz Z."/>
        </authorList>
    </citation>
    <scope>NUCLEOTIDE SEQUENCE [LARGE SCALE GENOMIC DNA]</scope>
</reference>
<dbReference type="EMBL" id="CAXDID020000561">
    <property type="protein sequence ID" value="CAL6102950.1"/>
    <property type="molecule type" value="Genomic_DNA"/>
</dbReference>
<evidence type="ECO:0000259" key="2">
    <source>
        <dbReference type="PROSITE" id="PS51462"/>
    </source>
</evidence>
<dbReference type="SUPFAM" id="SSF55811">
    <property type="entry name" value="Nudix"/>
    <property type="match status" value="1"/>
</dbReference>
<dbReference type="Pfam" id="PF00293">
    <property type="entry name" value="NUDIX"/>
    <property type="match status" value="1"/>
</dbReference>
<proteinExistence type="predicted"/>
<evidence type="ECO:0000313" key="7">
    <source>
        <dbReference type="Proteomes" id="UP001642409"/>
    </source>
</evidence>
<dbReference type="InterPro" id="IPR020084">
    <property type="entry name" value="NUDIX_hydrolase_CS"/>
</dbReference>
<keyword evidence="1 3" id="KW-0378">Hydrolase</keyword>
<evidence type="ECO:0000256" key="1">
    <source>
        <dbReference type="ARBA" id="ARBA00022801"/>
    </source>
</evidence>
<dbReference type="CDD" id="cd02883">
    <property type="entry name" value="NUDIX_Hydrolase"/>
    <property type="match status" value="1"/>
</dbReference>
<keyword evidence="7" id="KW-1185">Reference proteome</keyword>
<evidence type="ECO:0000313" key="6">
    <source>
        <dbReference type="EMBL" id="CAL6102950.1"/>
    </source>
</evidence>
<dbReference type="EMBL" id="CAXDID020000089">
    <property type="protein sequence ID" value="CAL6021496.1"/>
    <property type="molecule type" value="Genomic_DNA"/>
</dbReference>
<evidence type="ECO:0000313" key="4">
    <source>
        <dbReference type="EMBL" id="CAI9976898.1"/>
    </source>
</evidence>
<dbReference type="EMBL" id="CATOUU010001175">
    <property type="protein sequence ID" value="CAI9976898.1"/>
    <property type="molecule type" value="Genomic_DNA"/>
</dbReference>
<dbReference type="InterPro" id="IPR000086">
    <property type="entry name" value="NUDIX_hydrolase_dom"/>
</dbReference>
<dbReference type="EMBL" id="CATOUU010000762">
    <property type="protein sequence ID" value="CAI9946368.1"/>
    <property type="molecule type" value="Genomic_DNA"/>
</dbReference>
<dbReference type="InterPro" id="IPR015797">
    <property type="entry name" value="NUDIX_hydrolase-like_dom_sf"/>
</dbReference>
<reference evidence="3" key="1">
    <citation type="submission" date="2023-06" db="EMBL/GenBank/DDBJ databases">
        <authorList>
            <person name="Kurt Z."/>
        </authorList>
    </citation>
    <scope>NUCLEOTIDE SEQUENCE</scope>
</reference>
<feature type="domain" description="Nudix hydrolase" evidence="2">
    <location>
        <begin position="33"/>
        <end position="172"/>
    </location>
</feature>
<comment type="caution">
    <text evidence="3">The sequence shown here is derived from an EMBL/GenBank/DDBJ whole genome shotgun (WGS) entry which is preliminary data.</text>
</comment>
<name>A0AA86PYV6_9EUKA</name>
<dbReference type="PROSITE" id="PS51462">
    <property type="entry name" value="NUDIX"/>
    <property type="match status" value="1"/>
</dbReference>
<sequence>MTCNFHEYLSQFYQSVVSILNPGYCLVHLNLFRPTRAVAVIFINNHNQILLERCGWDREKLTFPKGAIEHNETFTEAAEREVYEELGVKICLSPSPTLDLNQNVTKFTYSTVDAHYQLVYLIAIKTTLNVNEFNPLSRDEVDSVFYIGTKELKSNNVLGQFGKPWSDTQFMKKALKSVGIE</sequence>
<accession>A0AA86PYV6</accession>
<organism evidence="3">
    <name type="scientific">Hexamita inflata</name>
    <dbReference type="NCBI Taxonomy" id="28002"/>
    <lineage>
        <taxon>Eukaryota</taxon>
        <taxon>Metamonada</taxon>
        <taxon>Diplomonadida</taxon>
        <taxon>Hexamitidae</taxon>
        <taxon>Hexamitinae</taxon>
        <taxon>Hexamita</taxon>
    </lineage>
</organism>
<evidence type="ECO:0000313" key="3">
    <source>
        <dbReference type="EMBL" id="CAI9946368.1"/>
    </source>
</evidence>
<dbReference type="PROSITE" id="PS00893">
    <property type="entry name" value="NUDIX_BOX"/>
    <property type="match status" value="1"/>
</dbReference>
<dbReference type="Proteomes" id="UP001642409">
    <property type="component" value="Unassembled WGS sequence"/>
</dbReference>
<dbReference type="GO" id="GO:0016787">
    <property type="term" value="F:hydrolase activity"/>
    <property type="evidence" value="ECO:0007669"/>
    <property type="project" value="UniProtKB-KW"/>
</dbReference>
<protein>
    <submittedName>
        <fullName evidence="3">NUDIX hydrolase</fullName>
    </submittedName>
    <submittedName>
        <fullName evidence="5">NUDIX_hydrolase</fullName>
    </submittedName>
</protein>